<feature type="domain" description="HTH araC/xylS-type" evidence="4">
    <location>
        <begin position="182"/>
        <end position="280"/>
    </location>
</feature>
<name>A0A173VWG2_PARDI</name>
<dbReference type="PANTHER" id="PTHR43280:SF32">
    <property type="entry name" value="TRANSCRIPTIONAL REGULATORY PROTEIN"/>
    <property type="match status" value="1"/>
</dbReference>
<dbReference type="Gene3D" id="1.10.10.60">
    <property type="entry name" value="Homeodomain-like"/>
    <property type="match status" value="1"/>
</dbReference>
<reference evidence="5 6" key="1">
    <citation type="submission" date="2015-09" db="EMBL/GenBank/DDBJ databases">
        <authorList>
            <consortium name="Pathogen Informatics"/>
        </authorList>
    </citation>
    <scope>NUCLEOTIDE SEQUENCE [LARGE SCALE GENOMIC DNA]</scope>
    <source>
        <strain evidence="5 6">2789STDY5608872</strain>
    </source>
</reference>
<evidence type="ECO:0000256" key="2">
    <source>
        <dbReference type="ARBA" id="ARBA00023125"/>
    </source>
</evidence>
<dbReference type="RefSeq" id="WP_057319906.1">
    <property type="nucleotide sequence ID" value="NZ_CYXP01000010.1"/>
</dbReference>
<evidence type="ECO:0000256" key="3">
    <source>
        <dbReference type="ARBA" id="ARBA00023163"/>
    </source>
</evidence>
<dbReference type="GO" id="GO:0043565">
    <property type="term" value="F:sequence-specific DNA binding"/>
    <property type="evidence" value="ECO:0007669"/>
    <property type="project" value="InterPro"/>
</dbReference>
<dbReference type="AlphaFoldDB" id="A0A173VWG2"/>
<dbReference type="EMBL" id="CYXP01000010">
    <property type="protein sequence ID" value="CUN31404.1"/>
    <property type="molecule type" value="Genomic_DNA"/>
</dbReference>
<dbReference type="InterPro" id="IPR009057">
    <property type="entry name" value="Homeodomain-like_sf"/>
</dbReference>
<accession>A0A173VWG2</accession>
<dbReference type="PROSITE" id="PS01124">
    <property type="entry name" value="HTH_ARAC_FAMILY_2"/>
    <property type="match status" value="1"/>
</dbReference>
<dbReference type="PANTHER" id="PTHR43280">
    <property type="entry name" value="ARAC-FAMILY TRANSCRIPTIONAL REGULATOR"/>
    <property type="match status" value="1"/>
</dbReference>
<dbReference type="Proteomes" id="UP000095591">
    <property type="component" value="Unassembled WGS sequence"/>
</dbReference>
<dbReference type="SMART" id="SM00342">
    <property type="entry name" value="HTH_ARAC"/>
    <property type="match status" value="1"/>
</dbReference>
<evidence type="ECO:0000259" key="4">
    <source>
        <dbReference type="PROSITE" id="PS01124"/>
    </source>
</evidence>
<evidence type="ECO:0000313" key="5">
    <source>
        <dbReference type="EMBL" id="CUN31404.1"/>
    </source>
</evidence>
<dbReference type="InterPro" id="IPR018060">
    <property type="entry name" value="HTH_AraC"/>
</dbReference>
<evidence type="ECO:0000313" key="6">
    <source>
        <dbReference type="Proteomes" id="UP000095591"/>
    </source>
</evidence>
<protein>
    <submittedName>
        <fullName evidence="5">Bacillibactin transport regulator</fullName>
    </submittedName>
</protein>
<dbReference type="Pfam" id="PF12833">
    <property type="entry name" value="HTH_18"/>
    <property type="match status" value="1"/>
</dbReference>
<dbReference type="GO" id="GO:0003700">
    <property type="term" value="F:DNA-binding transcription factor activity"/>
    <property type="evidence" value="ECO:0007669"/>
    <property type="project" value="InterPro"/>
</dbReference>
<sequence>MQNELPKIDIPVDCVAGTDITKELLNLYTDSPCRLKAGIFVLLLDGDIEASINLVRYKIQPMSFITILPQSILQIHKANGNLRIYFIGFSSHFLENNNMYKIVSDYYYKIREIPVIRLEDNDVSIYHHYYQLLLKAQENEYLPANDDIIKSILQLLLLCLKETYKKITPNDNTLIKSKKITKEFSELVMHNYMKERNVSFYADKLSITAAHLSTTIKETTGRTCTEIISAMVIMDAKNQLRSTDIPIYQIADSLNFSNVSFFGKYFKRYVGMGPQEYRNS</sequence>
<dbReference type="SUPFAM" id="SSF46689">
    <property type="entry name" value="Homeodomain-like"/>
    <property type="match status" value="1"/>
</dbReference>
<gene>
    <name evidence="5" type="primary">btr_3</name>
    <name evidence="5" type="ORF">ERS852429_03726</name>
</gene>
<keyword evidence="1" id="KW-0805">Transcription regulation</keyword>
<keyword evidence="3" id="KW-0804">Transcription</keyword>
<organism evidence="5 6">
    <name type="scientific">Parabacteroides distasonis</name>
    <dbReference type="NCBI Taxonomy" id="823"/>
    <lineage>
        <taxon>Bacteria</taxon>
        <taxon>Pseudomonadati</taxon>
        <taxon>Bacteroidota</taxon>
        <taxon>Bacteroidia</taxon>
        <taxon>Bacteroidales</taxon>
        <taxon>Tannerellaceae</taxon>
        <taxon>Parabacteroides</taxon>
    </lineage>
</organism>
<keyword evidence="2" id="KW-0238">DNA-binding</keyword>
<proteinExistence type="predicted"/>
<evidence type="ECO:0000256" key="1">
    <source>
        <dbReference type="ARBA" id="ARBA00023015"/>
    </source>
</evidence>